<name>A0A485ARN9_KLUCR</name>
<dbReference type="InterPro" id="IPR011335">
    <property type="entry name" value="Restrct_endonuc-II-like"/>
</dbReference>
<proteinExistence type="predicted"/>
<keyword evidence="8" id="KW-0238">DNA-binding</keyword>
<evidence type="ECO:0000256" key="5">
    <source>
        <dbReference type="ARBA" id="ARBA00022806"/>
    </source>
</evidence>
<feature type="domain" description="RecC C-terminal" evidence="10">
    <location>
        <begin position="2"/>
        <end position="195"/>
    </location>
</feature>
<dbReference type="SUPFAM" id="SSF52980">
    <property type="entry name" value="Restriction endonuclease-like"/>
    <property type="match status" value="1"/>
</dbReference>
<dbReference type="InterPro" id="IPR041500">
    <property type="entry name" value="RecC_C"/>
</dbReference>
<evidence type="ECO:0000256" key="3">
    <source>
        <dbReference type="ARBA" id="ARBA00022763"/>
    </source>
</evidence>
<dbReference type="Gene3D" id="1.10.10.990">
    <property type="match status" value="1"/>
</dbReference>
<dbReference type="GO" id="GO:0004386">
    <property type="term" value="F:helicase activity"/>
    <property type="evidence" value="ECO:0007669"/>
    <property type="project" value="UniProtKB-KW"/>
</dbReference>
<accession>A0A485ARN9</accession>
<evidence type="ECO:0000256" key="1">
    <source>
        <dbReference type="ARBA" id="ARBA00022722"/>
    </source>
</evidence>
<dbReference type="GO" id="GO:0008854">
    <property type="term" value="F:exodeoxyribonuclease V activity"/>
    <property type="evidence" value="ECO:0007669"/>
    <property type="project" value="UniProtKB-EC"/>
</dbReference>
<sequence>MRAFFQLRLQVNFRSEESDIPDTEPFTLEGLTRYQLNQQLLNTLIEQQEPDRMYRRYRAAGELPYGPFGEIAWEAQRQEMTALASRVIEYRRPGKSMEIDLECDGVNITGWFTTGSGEMDCCAGGHLCLAFHKECNFGWNTLSTVLAVAMGESRLLLRKEGEWCFPPLAPDEASAYLAQLVKGYRQGMCQPLLFFT</sequence>
<dbReference type="GO" id="GO:0005524">
    <property type="term" value="F:ATP binding"/>
    <property type="evidence" value="ECO:0007669"/>
    <property type="project" value="UniProtKB-KW"/>
</dbReference>
<dbReference type="Pfam" id="PF17946">
    <property type="entry name" value="RecC_C"/>
    <property type="match status" value="1"/>
</dbReference>
<evidence type="ECO:0000256" key="9">
    <source>
        <dbReference type="ARBA" id="ARBA00023204"/>
    </source>
</evidence>
<evidence type="ECO:0000256" key="6">
    <source>
        <dbReference type="ARBA" id="ARBA00022839"/>
    </source>
</evidence>
<keyword evidence="5" id="KW-0347">Helicase</keyword>
<keyword evidence="4 11" id="KW-0378">Hydrolase</keyword>
<keyword evidence="9" id="KW-0234">DNA repair</keyword>
<evidence type="ECO:0000256" key="4">
    <source>
        <dbReference type="ARBA" id="ARBA00022801"/>
    </source>
</evidence>
<dbReference type="PANTHER" id="PTHR30591">
    <property type="entry name" value="RECBCD ENZYME SUBUNIT RECC"/>
    <property type="match status" value="1"/>
</dbReference>
<dbReference type="PANTHER" id="PTHR30591:SF1">
    <property type="entry name" value="RECBCD ENZYME SUBUNIT RECC"/>
    <property type="match status" value="1"/>
</dbReference>
<reference evidence="11 12" key="1">
    <citation type="submission" date="2019-03" db="EMBL/GenBank/DDBJ databases">
        <authorList>
            <consortium name="Pathogen Informatics"/>
        </authorList>
    </citation>
    <scope>NUCLEOTIDE SEQUENCE [LARGE SCALE GENOMIC DNA]</scope>
    <source>
        <strain evidence="11 12">NCTC12993</strain>
    </source>
</reference>
<keyword evidence="6" id="KW-0269">Exonuclease</keyword>
<dbReference type="Proteomes" id="UP000401081">
    <property type="component" value="Unassembled WGS sequence"/>
</dbReference>
<keyword evidence="12" id="KW-1185">Reference proteome</keyword>
<dbReference type="GO" id="GO:0006281">
    <property type="term" value="P:DNA repair"/>
    <property type="evidence" value="ECO:0007669"/>
    <property type="project" value="UniProtKB-KW"/>
</dbReference>
<dbReference type="CDD" id="cd22353">
    <property type="entry name" value="RecC_C-like"/>
    <property type="match status" value="1"/>
</dbReference>
<keyword evidence="3" id="KW-0227">DNA damage</keyword>
<keyword evidence="2" id="KW-0547">Nucleotide-binding</keyword>
<dbReference type="AlphaFoldDB" id="A0A485ARN9"/>
<evidence type="ECO:0000313" key="11">
    <source>
        <dbReference type="EMBL" id="VFS63211.1"/>
    </source>
</evidence>
<evidence type="ECO:0000313" key="12">
    <source>
        <dbReference type="Proteomes" id="UP000401081"/>
    </source>
</evidence>
<dbReference type="EC" id="3.1.11.5" evidence="11"/>
<evidence type="ECO:0000256" key="7">
    <source>
        <dbReference type="ARBA" id="ARBA00022840"/>
    </source>
</evidence>
<keyword evidence="7" id="KW-0067">ATP-binding</keyword>
<protein>
    <submittedName>
        <fullName evidence="11">Exodeoxyribonuclease V gamma chain</fullName>
        <ecNumber evidence="11">3.1.11.5</ecNumber>
    </submittedName>
</protein>
<keyword evidence="1" id="KW-0540">Nuclease</keyword>
<dbReference type="EMBL" id="CAADJD010000018">
    <property type="protein sequence ID" value="VFS63211.1"/>
    <property type="molecule type" value="Genomic_DNA"/>
</dbReference>
<evidence type="ECO:0000259" key="10">
    <source>
        <dbReference type="Pfam" id="PF17946"/>
    </source>
</evidence>
<organism evidence="11 12">
    <name type="scientific">Kluyvera cryocrescens</name>
    <name type="common">Kluyvera citrophila</name>
    <dbReference type="NCBI Taxonomy" id="580"/>
    <lineage>
        <taxon>Bacteria</taxon>
        <taxon>Pseudomonadati</taxon>
        <taxon>Pseudomonadota</taxon>
        <taxon>Gammaproteobacteria</taxon>
        <taxon>Enterobacterales</taxon>
        <taxon>Enterobacteriaceae</taxon>
        <taxon>Kluyvera</taxon>
    </lineage>
</organism>
<dbReference type="GO" id="GO:0003677">
    <property type="term" value="F:DNA binding"/>
    <property type="evidence" value="ECO:0007669"/>
    <property type="project" value="UniProtKB-KW"/>
</dbReference>
<evidence type="ECO:0000256" key="2">
    <source>
        <dbReference type="ARBA" id="ARBA00022741"/>
    </source>
</evidence>
<dbReference type="GO" id="GO:0006310">
    <property type="term" value="P:DNA recombination"/>
    <property type="evidence" value="ECO:0007669"/>
    <property type="project" value="TreeGrafter"/>
</dbReference>
<gene>
    <name evidence="11" type="primary">recC_3</name>
    <name evidence="11" type="ORF">NCTC12993_02525</name>
</gene>
<evidence type="ECO:0000256" key="8">
    <source>
        <dbReference type="ARBA" id="ARBA00023125"/>
    </source>
</evidence>